<evidence type="ECO:0000313" key="2">
    <source>
        <dbReference type="EMBL" id="CAK9327698.1"/>
    </source>
</evidence>
<name>A0ABP0Z6Y6_9ROSI</name>
<accession>A0ABP0Z6Y6</accession>
<feature type="compositionally biased region" description="Polar residues" evidence="1">
    <location>
        <begin position="63"/>
        <end position="77"/>
    </location>
</feature>
<proteinExistence type="predicted"/>
<evidence type="ECO:0000313" key="3">
    <source>
        <dbReference type="Proteomes" id="UP001642487"/>
    </source>
</evidence>
<keyword evidence="3" id="KW-1185">Reference proteome</keyword>
<sequence length="91" mass="10109">MVQMLGRVQISISRAPGRPKKLRRREFDEPRNETIIGKRHISMKAIAIGVAESQLTKVDLHRSGSSVAQTSQANWRSKSPIKSRGNGLSKS</sequence>
<dbReference type="EMBL" id="OZ021742">
    <property type="protein sequence ID" value="CAK9327698.1"/>
    <property type="molecule type" value="Genomic_DNA"/>
</dbReference>
<dbReference type="Proteomes" id="UP001642487">
    <property type="component" value="Chromosome 8"/>
</dbReference>
<reference evidence="2 3" key="1">
    <citation type="submission" date="2024-03" db="EMBL/GenBank/DDBJ databases">
        <authorList>
            <person name="Gkanogiannis A."/>
            <person name="Becerra Lopez-Lavalle L."/>
        </authorList>
    </citation>
    <scope>NUCLEOTIDE SEQUENCE [LARGE SCALE GENOMIC DNA]</scope>
</reference>
<evidence type="ECO:0000256" key="1">
    <source>
        <dbReference type="SAM" id="MobiDB-lite"/>
    </source>
</evidence>
<feature type="region of interest" description="Disordered" evidence="1">
    <location>
        <begin position="1"/>
        <end position="23"/>
    </location>
</feature>
<organism evidence="2 3">
    <name type="scientific">Citrullus colocynthis</name>
    <name type="common">colocynth</name>
    <dbReference type="NCBI Taxonomy" id="252529"/>
    <lineage>
        <taxon>Eukaryota</taxon>
        <taxon>Viridiplantae</taxon>
        <taxon>Streptophyta</taxon>
        <taxon>Embryophyta</taxon>
        <taxon>Tracheophyta</taxon>
        <taxon>Spermatophyta</taxon>
        <taxon>Magnoliopsida</taxon>
        <taxon>eudicotyledons</taxon>
        <taxon>Gunneridae</taxon>
        <taxon>Pentapetalae</taxon>
        <taxon>rosids</taxon>
        <taxon>fabids</taxon>
        <taxon>Cucurbitales</taxon>
        <taxon>Cucurbitaceae</taxon>
        <taxon>Benincaseae</taxon>
        <taxon>Citrullus</taxon>
    </lineage>
</organism>
<gene>
    <name evidence="2" type="ORF">CITCOLO1_LOCUS20086</name>
</gene>
<feature type="region of interest" description="Disordered" evidence="1">
    <location>
        <begin position="63"/>
        <end position="91"/>
    </location>
</feature>
<protein>
    <submittedName>
        <fullName evidence="2">Uncharacterized protein</fullName>
    </submittedName>
</protein>